<evidence type="ECO:0000256" key="1">
    <source>
        <dbReference type="ARBA" id="ARBA00004141"/>
    </source>
</evidence>
<keyword evidence="17" id="KW-1185">Reference proteome</keyword>
<protein>
    <recommendedName>
        <fullName evidence="15">Peptidase M50 domain-containing protein</fullName>
    </recommendedName>
</protein>
<evidence type="ECO:0000256" key="2">
    <source>
        <dbReference type="ARBA" id="ARBA00004229"/>
    </source>
</evidence>
<dbReference type="Proteomes" id="UP001530315">
    <property type="component" value="Unassembled WGS sequence"/>
</dbReference>
<feature type="region of interest" description="Disordered" evidence="12">
    <location>
        <begin position="173"/>
        <end position="212"/>
    </location>
</feature>
<feature type="compositionally biased region" description="Low complexity" evidence="12">
    <location>
        <begin position="55"/>
        <end position="73"/>
    </location>
</feature>
<keyword evidence="14" id="KW-0732">Signal</keyword>
<keyword evidence="6" id="KW-0645">Protease</keyword>
<organism evidence="16 17">
    <name type="scientific">Stephanodiscus triporus</name>
    <dbReference type="NCBI Taxonomy" id="2934178"/>
    <lineage>
        <taxon>Eukaryota</taxon>
        <taxon>Sar</taxon>
        <taxon>Stramenopiles</taxon>
        <taxon>Ochrophyta</taxon>
        <taxon>Bacillariophyta</taxon>
        <taxon>Coscinodiscophyceae</taxon>
        <taxon>Thalassiosirophycidae</taxon>
        <taxon>Stephanodiscales</taxon>
        <taxon>Stephanodiscaceae</taxon>
        <taxon>Stephanodiscus</taxon>
    </lineage>
</organism>
<evidence type="ECO:0000313" key="17">
    <source>
        <dbReference type="Proteomes" id="UP001530315"/>
    </source>
</evidence>
<dbReference type="GO" id="GO:0016020">
    <property type="term" value="C:membrane"/>
    <property type="evidence" value="ECO:0007669"/>
    <property type="project" value="UniProtKB-SubCell"/>
</dbReference>
<keyword evidence="7 13" id="KW-0812">Transmembrane</keyword>
<dbReference type="PANTHER" id="PTHR31412">
    <property type="entry name" value="ZINC METALLOPROTEASE EGY1"/>
    <property type="match status" value="1"/>
</dbReference>
<feature type="transmembrane region" description="Helical" evidence="13">
    <location>
        <begin position="440"/>
        <end position="462"/>
    </location>
</feature>
<evidence type="ECO:0000256" key="5">
    <source>
        <dbReference type="ARBA" id="ARBA00022640"/>
    </source>
</evidence>
<feature type="transmembrane region" description="Helical" evidence="13">
    <location>
        <begin position="552"/>
        <end position="577"/>
    </location>
</feature>
<keyword evidence="9" id="KW-0809">Transit peptide</keyword>
<feature type="compositionally biased region" description="Gly residues" evidence="12">
    <location>
        <begin position="182"/>
        <end position="191"/>
    </location>
</feature>
<comment type="subcellular location">
    <subcellularLocation>
        <location evidence="1">Membrane</location>
        <topology evidence="1">Multi-pass membrane protein</topology>
    </subcellularLocation>
    <subcellularLocation>
        <location evidence="2">Plastid</location>
        <location evidence="2">Chloroplast</location>
    </subcellularLocation>
</comment>
<evidence type="ECO:0000256" key="7">
    <source>
        <dbReference type="ARBA" id="ARBA00022692"/>
    </source>
</evidence>
<gene>
    <name evidence="16" type="ORF">ACHAW5_001779</name>
</gene>
<feature type="domain" description="Peptidase M50" evidence="15">
    <location>
        <begin position="497"/>
        <end position="667"/>
    </location>
</feature>
<keyword evidence="4" id="KW-0150">Chloroplast</keyword>
<feature type="transmembrane region" description="Helical" evidence="13">
    <location>
        <begin position="597"/>
        <end position="619"/>
    </location>
</feature>
<feature type="transmembrane region" description="Helical" evidence="13">
    <location>
        <begin position="631"/>
        <end position="651"/>
    </location>
</feature>
<dbReference type="EMBL" id="JALLAZ020001007">
    <property type="protein sequence ID" value="KAL3782635.1"/>
    <property type="molecule type" value="Genomic_DNA"/>
</dbReference>
<keyword evidence="8" id="KW-0378">Hydrolase</keyword>
<evidence type="ECO:0000256" key="4">
    <source>
        <dbReference type="ARBA" id="ARBA00022528"/>
    </source>
</evidence>
<comment type="similarity">
    <text evidence="3">Belongs to the peptidase M50B family.</text>
</comment>
<evidence type="ECO:0000256" key="14">
    <source>
        <dbReference type="SAM" id="SignalP"/>
    </source>
</evidence>
<evidence type="ECO:0000256" key="3">
    <source>
        <dbReference type="ARBA" id="ARBA00007931"/>
    </source>
</evidence>
<dbReference type="InterPro" id="IPR044838">
    <property type="entry name" value="EGY1-like"/>
</dbReference>
<dbReference type="GO" id="GO:0009507">
    <property type="term" value="C:chloroplast"/>
    <property type="evidence" value="ECO:0007669"/>
    <property type="project" value="UniProtKB-SubCell"/>
</dbReference>
<dbReference type="Pfam" id="PF02163">
    <property type="entry name" value="Peptidase_M50"/>
    <property type="match status" value="1"/>
</dbReference>
<feature type="chain" id="PRO_5044787197" description="Peptidase M50 domain-containing protein" evidence="14">
    <location>
        <begin position="23"/>
        <end position="739"/>
    </location>
</feature>
<evidence type="ECO:0000256" key="12">
    <source>
        <dbReference type="SAM" id="MobiDB-lite"/>
    </source>
</evidence>
<feature type="region of interest" description="Disordered" evidence="12">
    <location>
        <begin position="282"/>
        <end position="302"/>
    </location>
</feature>
<proteinExistence type="inferred from homology"/>
<evidence type="ECO:0000259" key="15">
    <source>
        <dbReference type="Pfam" id="PF02163"/>
    </source>
</evidence>
<evidence type="ECO:0000256" key="13">
    <source>
        <dbReference type="SAM" id="Phobius"/>
    </source>
</evidence>
<dbReference type="PANTHER" id="PTHR31412:SF0">
    <property type="entry name" value="ZINC METALLOPROTEASE EGY1, CHLOROPLASTIC-RELATED"/>
    <property type="match status" value="1"/>
</dbReference>
<feature type="region of interest" description="Disordered" evidence="12">
    <location>
        <begin position="46"/>
        <end position="82"/>
    </location>
</feature>
<dbReference type="GO" id="GO:0008233">
    <property type="term" value="F:peptidase activity"/>
    <property type="evidence" value="ECO:0007669"/>
    <property type="project" value="UniProtKB-KW"/>
</dbReference>
<keyword evidence="10 13" id="KW-1133">Transmembrane helix</keyword>
<keyword evidence="11 13" id="KW-0472">Membrane</keyword>
<evidence type="ECO:0000256" key="9">
    <source>
        <dbReference type="ARBA" id="ARBA00022946"/>
    </source>
</evidence>
<evidence type="ECO:0000256" key="10">
    <source>
        <dbReference type="ARBA" id="ARBA00022989"/>
    </source>
</evidence>
<feature type="region of interest" description="Disordered" evidence="12">
    <location>
        <begin position="124"/>
        <end position="144"/>
    </location>
</feature>
<sequence length="739" mass="79621">MTRRAAAIRVVATATILLVVDGFAPSPISRRIPRGGTCCAIRQQLRDRPTAGTCSSSSSSSSSSMLRSSNDGNDGNGDVGGADEVARRLREKADRYRNEAERLRLALGLRKIDRLERDIREFATAKGDDGDGDDDGGIASGRKLQELRDRVEDLVRGSVGNEEADGMLLGLSSFSSRAAPSPGGGGGGGGSTTSPDDDVKKEGASFAPPTDEEVESAIAFLDDLSAPLKNALAMAAGYKRGYDSITDREGFVRDLYQQSGVVSTERLRGLYNMQRIKAGDVSAYESSSGKRRRGKNKDEEEEEYEIAGMSKLLASKVEERLENATRAMELFPRSLQDADEDVLPTKEDANVVFQLLEKNFMATERPVMVRGGYIIRGTNRLKSSGELLDALDGKLVKANPTWLEKYQISHVEIYSDANDELFEDAILITPNKFVPIAPGLLSAASSAIAVFMSFVFCIDAFGENAVVMERLREASEVASAGGSYDLIWFNELLVPLLVTLGAAQGVHELSHILAAWSKQVKLTTPTILPSLGLPYLSFQNRIKTSPKGYADLFDIAFVGPITGLSVSFVALLVGLQLTTTVDPSTAQLLPSLPVGYLTQSTLAGTIVDLILGGGDGILLNQDATTQVPLHPVAIGGFLGLIIHALDLVPVGSTDGGRMSQAILGRVWHLTFSSLVFLVLFISSFTSDSSILLGYLFIYSFTQRDMEIPCRNEVDKVELPRAVAALVTWLLVALILVPLR</sequence>
<evidence type="ECO:0000256" key="6">
    <source>
        <dbReference type="ARBA" id="ARBA00022670"/>
    </source>
</evidence>
<reference evidence="16 17" key="1">
    <citation type="submission" date="2024-10" db="EMBL/GenBank/DDBJ databases">
        <title>Updated reference genomes for cyclostephanoid diatoms.</title>
        <authorList>
            <person name="Roberts W.R."/>
            <person name="Alverson A.J."/>
        </authorList>
    </citation>
    <scope>NUCLEOTIDE SEQUENCE [LARGE SCALE GENOMIC DNA]</scope>
    <source>
        <strain evidence="16 17">AJA276-08</strain>
    </source>
</reference>
<dbReference type="AlphaFoldDB" id="A0ABD3P3A1"/>
<keyword evidence="5" id="KW-0934">Plastid</keyword>
<dbReference type="InterPro" id="IPR008915">
    <property type="entry name" value="Peptidase_M50"/>
</dbReference>
<dbReference type="GO" id="GO:0006508">
    <property type="term" value="P:proteolysis"/>
    <property type="evidence" value="ECO:0007669"/>
    <property type="project" value="UniProtKB-KW"/>
</dbReference>
<comment type="caution">
    <text evidence="16">The sequence shown here is derived from an EMBL/GenBank/DDBJ whole genome shotgun (WGS) entry which is preliminary data.</text>
</comment>
<evidence type="ECO:0000256" key="8">
    <source>
        <dbReference type="ARBA" id="ARBA00022801"/>
    </source>
</evidence>
<evidence type="ECO:0000313" key="16">
    <source>
        <dbReference type="EMBL" id="KAL3782635.1"/>
    </source>
</evidence>
<feature type="signal peptide" evidence="14">
    <location>
        <begin position="1"/>
        <end position="22"/>
    </location>
</feature>
<evidence type="ECO:0000256" key="11">
    <source>
        <dbReference type="ARBA" id="ARBA00023136"/>
    </source>
</evidence>
<name>A0ABD3P3A1_9STRA</name>
<feature type="transmembrane region" description="Helical" evidence="13">
    <location>
        <begin position="718"/>
        <end position="738"/>
    </location>
</feature>
<accession>A0ABD3P3A1</accession>
<feature type="transmembrane region" description="Helical" evidence="13">
    <location>
        <begin position="671"/>
        <end position="697"/>
    </location>
</feature>